<dbReference type="GO" id="GO:0005829">
    <property type="term" value="C:cytosol"/>
    <property type="evidence" value="ECO:0007669"/>
    <property type="project" value="TreeGrafter"/>
</dbReference>
<gene>
    <name evidence="3" type="ORF">ARMGADRAFT_1056782</name>
</gene>
<dbReference type="InterPro" id="IPR035248">
    <property type="entry name" value="PRMT5_C"/>
</dbReference>
<evidence type="ECO:0000259" key="2">
    <source>
        <dbReference type="Pfam" id="PF17286"/>
    </source>
</evidence>
<evidence type="ECO:0000256" key="1">
    <source>
        <dbReference type="ARBA" id="ARBA00022691"/>
    </source>
</evidence>
<feature type="domain" description="PRMT5 oligomerisation" evidence="2">
    <location>
        <begin position="4"/>
        <end position="116"/>
    </location>
</feature>
<keyword evidence="1" id="KW-0949">S-adenosyl-L-methionine</keyword>
<dbReference type="InParanoid" id="A0A2H3E8E2"/>
<name>A0A2H3E8E2_ARMGA</name>
<accession>A0A2H3E8E2</accession>
<dbReference type="OrthoDB" id="1368803at2759"/>
<keyword evidence="4" id="KW-1185">Reference proteome</keyword>
<evidence type="ECO:0000313" key="3">
    <source>
        <dbReference type="EMBL" id="PBL03692.1"/>
    </source>
</evidence>
<dbReference type="Proteomes" id="UP000217790">
    <property type="component" value="Unassembled WGS sequence"/>
</dbReference>
<dbReference type="STRING" id="47427.A0A2H3E8E2"/>
<dbReference type="InterPro" id="IPR025799">
    <property type="entry name" value="Arg_MeTrfase"/>
</dbReference>
<reference evidence="4" key="1">
    <citation type="journal article" date="2017" name="Nat. Ecol. Evol.">
        <title>Genome expansion and lineage-specific genetic innovations in the forest pathogenic fungi Armillaria.</title>
        <authorList>
            <person name="Sipos G."/>
            <person name="Prasanna A.N."/>
            <person name="Walter M.C."/>
            <person name="O'Connor E."/>
            <person name="Balint B."/>
            <person name="Krizsan K."/>
            <person name="Kiss B."/>
            <person name="Hess J."/>
            <person name="Varga T."/>
            <person name="Slot J."/>
            <person name="Riley R."/>
            <person name="Boka B."/>
            <person name="Rigling D."/>
            <person name="Barry K."/>
            <person name="Lee J."/>
            <person name="Mihaltcheva S."/>
            <person name="LaButti K."/>
            <person name="Lipzen A."/>
            <person name="Waldron R."/>
            <person name="Moloney N.M."/>
            <person name="Sperisen C."/>
            <person name="Kredics L."/>
            <person name="Vagvoelgyi C."/>
            <person name="Patrignani A."/>
            <person name="Fitzpatrick D."/>
            <person name="Nagy I."/>
            <person name="Doyle S."/>
            <person name="Anderson J.B."/>
            <person name="Grigoriev I.V."/>
            <person name="Gueldener U."/>
            <person name="Muensterkoetter M."/>
            <person name="Nagy L.G."/>
        </authorList>
    </citation>
    <scope>NUCLEOTIDE SEQUENCE [LARGE SCALE GENOMIC DNA]</scope>
    <source>
        <strain evidence="4">Ar21-2</strain>
    </source>
</reference>
<organism evidence="3 4">
    <name type="scientific">Armillaria gallica</name>
    <name type="common">Bulbous honey fungus</name>
    <name type="synonym">Armillaria bulbosa</name>
    <dbReference type="NCBI Taxonomy" id="47427"/>
    <lineage>
        <taxon>Eukaryota</taxon>
        <taxon>Fungi</taxon>
        <taxon>Dikarya</taxon>
        <taxon>Basidiomycota</taxon>
        <taxon>Agaricomycotina</taxon>
        <taxon>Agaricomycetes</taxon>
        <taxon>Agaricomycetidae</taxon>
        <taxon>Agaricales</taxon>
        <taxon>Marasmiineae</taxon>
        <taxon>Physalacriaceae</taxon>
        <taxon>Armillaria</taxon>
    </lineage>
</organism>
<sequence>MGGEIPYVVMFQAVRRLSPTVADCWGFQHPWFEWEGQKKGDTRMSKRYTLNNGHNVWSAEMVFDIPEKGVLHGFAGYFEAVLYDTVGLSIHPDHKEVASKDMLSWFPLFFPIRRGIRKGKLEDRDADAVETVVHGRAETGGAKIKTGQTGLHNVSGRSSWIGL</sequence>
<proteinExistence type="predicted"/>
<dbReference type="EMBL" id="KZ293644">
    <property type="protein sequence ID" value="PBL03692.1"/>
    <property type="molecule type" value="Genomic_DNA"/>
</dbReference>
<dbReference type="PANTHER" id="PTHR10738:SF0">
    <property type="entry name" value="PROTEIN ARGININE N-METHYLTRANSFERASE 5"/>
    <property type="match status" value="1"/>
</dbReference>
<dbReference type="SUPFAM" id="SSF53335">
    <property type="entry name" value="S-adenosyl-L-methionine-dependent methyltransferases"/>
    <property type="match status" value="1"/>
</dbReference>
<evidence type="ECO:0000313" key="4">
    <source>
        <dbReference type="Proteomes" id="UP000217790"/>
    </source>
</evidence>
<dbReference type="GO" id="GO:0006355">
    <property type="term" value="P:regulation of DNA-templated transcription"/>
    <property type="evidence" value="ECO:0007669"/>
    <property type="project" value="TreeGrafter"/>
</dbReference>
<dbReference type="Gene3D" id="2.70.160.11">
    <property type="entry name" value="Hnrnp arginine n-methyltransferase1"/>
    <property type="match status" value="1"/>
</dbReference>
<protein>
    <submittedName>
        <fullName evidence="3">PRMT5-domain-containing protein</fullName>
    </submittedName>
</protein>
<dbReference type="InterPro" id="IPR029063">
    <property type="entry name" value="SAM-dependent_MTases_sf"/>
</dbReference>
<dbReference type="GO" id="GO:0005634">
    <property type="term" value="C:nucleus"/>
    <property type="evidence" value="ECO:0007669"/>
    <property type="project" value="TreeGrafter"/>
</dbReference>
<dbReference type="PANTHER" id="PTHR10738">
    <property type="entry name" value="PROTEIN ARGININE N-METHYLTRANSFERASE 5"/>
    <property type="match status" value="1"/>
</dbReference>
<dbReference type="Pfam" id="PF17286">
    <property type="entry name" value="PRMT5_C"/>
    <property type="match status" value="1"/>
</dbReference>
<dbReference type="GO" id="GO:0016274">
    <property type="term" value="F:protein-arginine N-methyltransferase activity"/>
    <property type="evidence" value="ECO:0007669"/>
    <property type="project" value="InterPro"/>
</dbReference>
<dbReference type="AlphaFoldDB" id="A0A2H3E8E2"/>